<dbReference type="AlphaFoldDB" id="A0AAV8VNJ5"/>
<keyword evidence="15" id="KW-1185">Reference proteome</keyword>
<evidence type="ECO:0000256" key="10">
    <source>
        <dbReference type="ARBA" id="ARBA00023242"/>
    </source>
</evidence>
<keyword evidence="9" id="KW-0378">Hydrolase</keyword>
<evidence type="ECO:0000256" key="7">
    <source>
        <dbReference type="ARBA" id="ARBA00022722"/>
    </source>
</evidence>
<evidence type="ECO:0000313" key="14">
    <source>
        <dbReference type="EMBL" id="KAJ8915565.1"/>
    </source>
</evidence>
<evidence type="ECO:0000256" key="6">
    <source>
        <dbReference type="ARBA" id="ARBA00022490"/>
    </source>
</evidence>
<evidence type="ECO:0000256" key="12">
    <source>
        <dbReference type="ARBA" id="ARBA00045850"/>
    </source>
</evidence>
<evidence type="ECO:0000256" key="4">
    <source>
        <dbReference type="ARBA" id="ARBA00006958"/>
    </source>
</evidence>
<protein>
    <recommendedName>
        <fullName evidence="5">Putative nuclease HARBI1</fullName>
    </recommendedName>
    <alternativeName>
        <fullName evidence="11">Harbinger transposase-derived nuclease</fullName>
    </alternativeName>
</protein>
<evidence type="ECO:0000259" key="13">
    <source>
        <dbReference type="Pfam" id="PF13359"/>
    </source>
</evidence>
<dbReference type="GO" id="GO:0005737">
    <property type="term" value="C:cytoplasm"/>
    <property type="evidence" value="ECO:0007669"/>
    <property type="project" value="UniProtKB-SubCell"/>
</dbReference>
<dbReference type="PANTHER" id="PTHR22930:SF289">
    <property type="entry name" value="DDE TNP4 DOMAIN-CONTAINING PROTEIN-RELATED"/>
    <property type="match status" value="1"/>
</dbReference>
<keyword evidence="7" id="KW-0540">Nuclease</keyword>
<dbReference type="InterPro" id="IPR045249">
    <property type="entry name" value="HARBI1-like"/>
</dbReference>
<dbReference type="EMBL" id="JANEYG010000052">
    <property type="protein sequence ID" value="KAJ8915565.1"/>
    <property type="molecule type" value="Genomic_DNA"/>
</dbReference>
<evidence type="ECO:0000256" key="1">
    <source>
        <dbReference type="ARBA" id="ARBA00001968"/>
    </source>
</evidence>
<gene>
    <name evidence="14" type="ORF">NQ315_012449</name>
</gene>
<dbReference type="Pfam" id="PF13359">
    <property type="entry name" value="DDE_Tnp_4"/>
    <property type="match status" value="1"/>
</dbReference>
<dbReference type="GO" id="GO:0016787">
    <property type="term" value="F:hydrolase activity"/>
    <property type="evidence" value="ECO:0007669"/>
    <property type="project" value="UniProtKB-KW"/>
</dbReference>
<dbReference type="Proteomes" id="UP001159042">
    <property type="component" value="Unassembled WGS sequence"/>
</dbReference>
<evidence type="ECO:0000256" key="8">
    <source>
        <dbReference type="ARBA" id="ARBA00022723"/>
    </source>
</evidence>
<keyword evidence="8" id="KW-0479">Metal-binding</keyword>
<comment type="caution">
    <text evidence="14">The sequence shown here is derived from an EMBL/GenBank/DDBJ whole genome shotgun (WGS) entry which is preliminary data.</text>
</comment>
<dbReference type="GO" id="GO:0046872">
    <property type="term" value="F:metal ion binding"/>
    <property type="evidence" value="ECO:0007669"/>
    <property type="project" value="UniProtKB-KW"/>
</dbReference>
<keyword evidence="10" id="KW-0539">Nucleus</keyword>
<name>A0AAV8VNJ5_9CUCU</name>
<dbReference type="GO" id="GO:0005634">
    <property type="term" value="C:nucleus"/>
    <property type="evidence" value="ECO:0007669"/>
    <property type="project" value="UniProtKB-SubCell"/>
</dbReference>
<comment type="similarity">
    <text evidence="4">Belongs to the HARBI1 family.</text>
</comment>
<organism evidence="14 15">
    <name type="scientific">Exocentrus adspersus</name>
    <dbReference type="NCBI Taxonomy" id="1586481"/>
    <lineage>
        <taxon>Eukaryota</taxon>
        <taxon>Metazoa</taxon>
        <taxon>Ecdysozoa</taxon>
        <taxon>Arthropoda</taxon>
        <taxon>Hexapoda</taxon>
        <taxon>Insecta</taxon>
        <taxon>Pterygota</taxon>
        <taxon>Neoptera</taxon>
        <taxon>Endopterygota</taxon>
        <taxon>Coleoptera</taxon>
        <taxon>Polyphaga</taxon>
        <taxon>Cucujiformia</taxon>
        <taxon>Chrysomeloidea</taxon>
        <taxon>Cerambycidae</taxon>
        <taxon>Lamiinae</taxon>
        <taxon>Acanthocinini</taxon>
        <taxon>Exocentrus</taxon>
    </lineage>
</organism>
<comment type="subcellular location">
    <subcellularLocation>
        <location evidence="3">Cytoplasm</location>
    </subcellularLocation>
    <subcellularLocation>
        <location evidence="2">Nucleus</location>
    </subcellularLocation>
</comment>
<dbReference type="InterPro" id="IPR026103">
    <property type="entry name" value="HARBI1_animal"/>
</dbReference>
<proteinExistence type="inferred from homology"/>
<comment type="cofactor">
    <cofactor evidence="1">
        <name>a divalent metal cation</name>
        <dbReference type="ChEBI" id="CHEBI:60240"/>
    </cofactor>
</comment>
<evidence type="ECO:0000256" key="3">
    <source>
        <dbReference type="ARBA" id="ARBA00004496"/>
    </source>
</evidence>
<evidence type="ECO:0000256" key="11">
    <source>
        <dbReference type="ARBA" id="ARBA00030126"/>
    </source>
</evidence>
<evidence type="ECO:0000256" key="2">
    <source>
        <dbReference type="ARBA" id="ARBA00004123"/>
    </source>
</evidence>
<comment type="function">
    <text evidence="12">Transposase-derived protein that may have nuclease activity. Does not have transposase activity.</text>
</comment>
<sequence>MDVQELFEIFDDDDDMLRDLANNIRGYSVKEREDHFNNCNETEFFNRFRLKKNTVLIILPQIEHLLVHETPRYHEIDPRTQLLLTLRFYATGNFYISVGDFIGVHKTTAGRIIKRVTEALVSLCPEYIRMPQTEQEKRGIIMDFFSLAQFRGVCGAIDCTHISILSPGGENAEFFRNRKGYFSLNVQVVSDARNNIMDIVARWPGSCHDSHIFSNSRIKARIEGGEFGDAVLLGDSGYPLRNYLMTPLINPITRAEQMYNRCHISTRSVVERTFGIWKRRFPILSLGIRAKIPLAQRIIIATAVLQNIAVQQRDEYIPPDEYEDEGNFEINENIDQLQNINVVQQQYIHYFGTLL</sequence>
<dbReference type="PANTHER" id="PTHR22930">
    <property type="match status" value="1"/>
</dbReference>
<reference evidence="14 15" key="1">
    <citation type="journal article" date="2023" name="Insect Mol. Biol.">
        <title>Genome sequencing provides insights into the evolution of gene families encoding plant cell wall-degrading enzymes in longhorned beetles.</title>
        <authorList>
            <person name="Shin N.R."/>
            <person name="Okamura Y."/>
            <person name="Kirsch R."/>
            <person name="Pauchet Y."/>
        </authorList>
    </citation>
    <scope>NUCLEOTIDE SEQUENCE [LARGE SCALE GENOMIC DNA]</scope>
    <source>
        <strain evidence="14">EAD_L_NR</strain>
    </source>
</reference>
<evidence type="ECO:0000256" key="5">
    <source>
        <dbReference type="ARBA" id="ARBA00015519"/>
    </source>
</evidence>
<accession>A0AAV8VNJ5</accession>
<dbReference type="PRINTS" id="PR02086">
    <property type="entry name" value="PUTNUCHARBI1"/>
</dbReference>
<dbReference type="GO" id="GO:0004518">
    <property type="term" value="F:nuclease activity"/>
    <property type="evidence" value="ECO:0007669"/>
    <property type="project" value="UniProtKB-KW"/>
</dbReference>
<dbReference type="InterPro" id="IPR027806">
    <property type="entry name" value="HARBI1_dom"/>
</dbReference>
<evidence type="ECO:0000313" key="15">
    <source>
        <dbReference type="Proteomes" id="UP001159042"/>
    </source>
</evidence>
<evidence type="ECO:0000256" key="9">
    <source>
        <dbReference type="ARBA" id="ARBA00022801"/>
    </source>
</evidence>
<keyword evidence="6" id="KW-0963">Cytoplasm</keyword>
<feature type="domain" description="DDE Tnp4" evidence="13">
    <location>
        <begin position="157"/>
        <end position="307"/>
    </location>
</feature>